<dbReference type="EMBL" id="MCFJ01000012">
    <property type="protein sequence ID" value="ORY60059.1"/>
    <property type="molecule type" value="Genomic_DNA"/>
</dbReference>
<dbReference type="PANTHER" id="PTHR42080:SF1">
    <property type="entry name" value="SRR1-LIKE DOMAIN-CONTAINING PROTEIN"/>
    <property type="match status" value="1"/>
</dbReference>
<evidence type="ECO:0000313" key="4">
    <source>
        <dbReference type="Proteomes" id="UP000193689"/>
    </source>
</evidence>
<evidence type="ECO:0000256" key="1">
    <source>
        <dbReference type="SAM" id="MobiDB-lite"/>
    </source>
</evidence>
<sequence>MAEGALLADATGHETIPHQSRSSSTTPVSHHLMRTSVEDIDTEGAPISDTATAETIPLSPPNKAAIQTPDHMSTEMEESNQQTEIMSDRASLRSTTTPEMIPLPSLKIDEDEEQSPGTPFTQLNTNDLQSMVDVNMAPLEEGDRRNAAEIQRFYQLGSRLWTTGMFEELEDCIKQADGKPSFIEVRCLDANWAMNWQDWSQKPQDGKPLISFRLYQELVYNCAAPGNSGRCAVYLDSFTKQVPKMPSGVLAAQYHEVKKAWNISMVCLELRDLLEKLRIPGGKDGKKGISKLICFGLGTMEEDFVDKLDPKPWRSMTQHAALMTIVDLLEERQGHRIPIVAQDPWYTEDTRDILECDNVDVAEGYGSLAFTQIDSQTLVYSVNPSVPVKQIIADIARPAIMICNRIKPRSEEKTEWEPVQTGDTPTKYLAPWCADEDSPRTREMAQEYNTMNFPDYETPEPPRFGDLKVYVRKADFVAGNFRKLEKSGRVKMGFEA</sequence>
<dbReference type="PANTHER" id="PTHR42080">
    <property type="entry name" value="SRR1 DOMAIN-CONTAINING PROTEIN"/>
    <property type="match status" value="1"/>
</dbReference>
<gene>
    <name evidence="3" type="ORF">BCR38DRAFT_488248</name>
</gene>
<name>A0A1Y2DLP3_9PEZI</name>
<evidence type="ECO:0000313" key="3">
    <source>
        <dbReference type="EMBL" id="ORY60059.1"/>
    </source>
</evidence>
<dbReference type="Proteomes" id="UP000193689">
    <property type="component" value="Unassembled WGS sequence"/>
</dbReference>
<organism evidence="3 4">
    <name type="scientific">Pseudomassariella vexata</name>
    <dbReference type="NCBI Taxonomy" id="1141098"/>
    <lineage>
        <taxon>Eukaryota</taxon>
        <taxon>Fungi</taxon>
        <taxon>Dikarya</taxon>
        <taxon>Ascomycota</taxon>
        <taxon>Pezizomycotina</taxon>
        <taxon>Sordariomycetes</taxon>
        <taxon>Xylariomycetidae</taxon>
        <taxon>Amphisphaeriales</taxon>
        <taxon>Pseudomassariaceae</taxon>
        <taxon>Pseudomassariella</taxon>
    </lineage>
</organism>
<protein>
    <recommendedName>
        <fullName evidence="2">SRR1-like domain-containing protein</fullName>
    </recommendedName>
</protein>
<reference evidence="3 4" key="1">
    <citation type="submission" date="2016-07" db="EMBL/GenBank/DDBJ databases">
        <title>Pervasive Adenine N6-methylation of Active Genes in Fungi.</title>
        <authorList>
            <consortium name="DOE Joint Genome Institute"/>
            <person name="Mondo S.J."/>
            <person name="Dannebaum R.O."/>
            <person name="Kuo R.C."/>
            <person name="Labutti K."/>
            <person name="Haridas S."/>
            <person name="Kuo A."/>
            <person name="Salamov A."/>
            <person name="Ahrendt S.R."/>
            <person name="Lipzen A."/>
            <person name="Sullivan W."/>
            <person name="Andreopoulos W.B."/>
            <person name="Clum A."/>
            <person name="Lindquist E."/>
            <person name="Daum C."/>
            <person name="Ramamoorthy G.K."/>
            <person name="Gryganskyi A."/>
            <person name="Culley D."/>
            <person name="Magnuson J.K."/>
            <person name="James T.Y."/>
            <person name="O'Malley M.A."/>
            <person name="Stajich J.E."/>
            <person name="Spatafora J.W."/>
            <person name="Visel A."/>
            <person name="Grigoriev I.V."/>
        </authorList>
    </citation>
    <scope>NUCLEOTIDE SEQUENCE [LARGE SCALE GENOMIC DNA]</scope>
    <source>
        <strain evidence="3 4">CBS 129021</strain>
    </source>
</reference>
<keyword evidence="4" id="KW-1185">Reference proteome</keyword>
<proteinExistence type="predicted"/>
<feature type="domain" description="SRR1-like" evidence="2">
    <location>
        <begin position="275"/>
        <end position="419"/>
    </location>
</feature>
<comment type="caution">
    <text evidence="3">The sequence shown here is derived from an EMBL/GenBank/DDBJ whole genome shotgun (WGS) entry which is preliminary data.</text>
</comment>
<accession>A0A1Y2DLP3</accession>
<dbReference type="InterPro" id="IPR012942">
    <property type="entry name" value="SRR1-like"/>
</dbReference>
<dbReference type="OrthoDB" id="5230585at2759"/>
<dbReference type="RefSeq" id="XP_040712493.1">
    <property type="nucleotide sequence ID" value="XM_040864249.1"/>
</dbReference>
<feature type="region of interest" description="Disordered" evidence="1">
    <location>
        <begin position="1"/>
        <end position="30"/>
    </location>
</feature>
<evidence type="ECO:0000259" key="2">
    <source>
        <dbReference type="Pfam" id="PF07985"/>
    </source>
</evidence>
<feature type="compositionally biased region" description="Polar residues" evidence="1">
    <location>
        <begin position="17"/>
        <end position="28"/>
    </location>
</feature>
<dbReference type="InParanoid" id="A0A1Y2DLP3"/>
<dbReference type="GeneID" id="63780461"/>
<dbReference type="Pfam" id="PF07985">
    <property type="entry name" value="SRR1"/>
    <property type="match status" value="1"/>
</dbReference>
<dbReference type="AlphaFoldDB" id="A0A1Y2DLP3"/>